<dbReference type="EMBL" id="GECZ01007711">
    <property type="protein sequence ID" value="JAS62058.1"/>
    <property type="molecule type" value="Transcribed_RNA"/>
</dbReference>
<feature type="chain" id="PRO_5008583609" evidence="1">
    <location>
        <begin position="21"/>
        <end position="140"/>
    </location>
</feature>
<evidence type="ECO:0000256" key="1">
    <source>
        <dbReference type="SAM" id="SignalP"/>
    </source>
</evidence>
<reference evidence="2" key="1">
    <citation type="submission" date="2015-11" db="EMBL/GenBank/DDBJ databases">
        <title>De novo transcriptome assembly of four potential Pierce s Disease insect vectors from Arizona vineyards.</title>
        <authorList>
            <person name="Tassone E.E."/>
        </authorList>
    </citation>
    <scope>NUCLEOTIDE SEQUENCE</scope>
</reference>
<dbReference type="AlphaFoldDB" id="A0A1B6GHZ4"/>
<gene>
    <name evidence="2" type="ORF">g.516</name>
</gene>
<organism evidence="2">
    <name type="scientific">Cuerna arida</name>
    <dbReference type="NCBI Taxonomy" id="1464854"/>
    <lineage>
        <taxon>Eukaryota</taxon>
        <taxon>Metazoa</taxon>
        <taxon>Ecdysozoa</taxon>
        <taxon>Arthropoda</taxon>
        <taxon>Hexapoda</taxon>
        <taxon>Insecta</taxon>
        <taxon>Pterygota</taxon>
        <taxon>Neoptera</taxon>
        <taxon>Paraneoptera</taxon>
        <taxon>Hemiptera</taxon>
        <taxon>Auchenorrhyncha</taxon>
        <taxon>Membracoidea</taxon>
        <taxon>Cicadellidae</taxon>
        <taxon>Cicadellinae</taxon>
        <taxon>Proconiini</taxon>
        <taxon>Cuerna</taxon>
    </lineage>
</organism>
<proteinExistence type="predicted"/>
<accession>A0A1B6GHZ4</accession>
<keyword evidence="1" id="KW-0732">Signal</keyword>
<feature type="signal peptide" evidence="1">
    <location>
        <begin position="1"/>
        <end position="20"/>
    </location>
</feature>
<name>A0A1B6GHZ4_9HEMI</name>
<sequence>MSNIIVLSVFTLTLLTRAVADYRSGEGESWPTSEDEYITDNKGERSLLEKLDLVFTHVSNLIYAFNGTTMFVNDLKTLANMAEEMKNINNEITELKYSDADMKIKFRMTDADIEKAKKIYFDTINKMVQLSEILQSFRTV</sequence>
<protein>
    <submittedName>
        <fullName evidence="2">Uncharacterized protein</fullName>
    </submittedName>
</protein>
<evidence type="ECO:0000313" key="2">
    <source>
        <dbReference type="EMBL" id="JAS62058.1"/>
    </source>
</evidence>